<feature type="transmembrane region" description="Helical" evidence="1">
    <location>
        <begin position="76"/>
        <end position="99"/>
    </location>
</feature>
<accession>A0A067BU93</accession>
<dbReference type="AlphaFoldDB" id="A0A067BU93"/>
<evidence type="ECO:0000313" key="2">
    <source>
        <dbReference type="EMBL" id="KDO21833.1"/>
    </source>
</evidence>
<feature type="transmembrane region" description="Helical" evidence="1">
    <location>
        <begin position="6"/>
        <end position="23"/>
    </location>
</feature>
<dbReference type="OMA" id="FAWVVHE"/>
<dbReference type="Proteomes" id="UP000030745">
    <property type="component" value="Unassembled WGS sequence"/>
</dbReference>
<keyword evidence="1" id="KW-0472">Membrane</keyword>
<gene>
    <name evidence="2" type="ORF">SPRG_12647</name>
</gene>
<keyword evidence="3" id="KW-1185">Reference proteome</keyword>
<evidence type="ECO:0000313" key="3">
    <source>
        <dbReference type="Proteomes" id="UP000030745"/>
    </source>
</evidence>
<name>A0A067BU93_SAPPC</name>
<dbReference type="OrthoDB" id="419711at2759"/>
<organism evidence="2 3">
    <name type="scientific">Saprolegnia parasitica (strain CBS 223.65)</name>
    <dbReference type="NCBI Taxonomy" id="695850"/>
    <lineage>
        <taxon>Eukaryota</taxon>
        <taxon>Sar</taxon>
        <taxon>Stramenopiles</taxon>
        <taxon>Oomycota</taxon>
        <taxon>Saprolegniomycetes</taxon>
        <taxon>Saprolegniales</taxon>
        <taxon>Saprolegniaceae</taxon>
        <taxon>Saprolegnia</taxon>
    </lineage>
</organism>
<evidence type="ECO:0000256" key="1">
    <source>
        <dbReference type="SAM" id="Phobius"/>
    </source>
</evidence>
<dbReference type="GeneID" id="24134589"/>
<protein>
    <submittedName>
        <fullName evidence="2">Uncharacterized protein</fullName>
    </submittedName>
</protein>
<proteinExistence type="predicted"/>
<dbReference type="EMBL" id="KK583280">
    <property type="protein sequence ID" value="KDO21833.1"/>
    <property type="molecule type" value="Genomic_DNA"/>
</dbReference>
<keyword evidence="1" id="KW-1133">Transmembrane helix</keyword>
<keyword evidence="1" id="KW-0812">Transmembrane</keyword>
<dbReference type="VEuPathDB" id="FungiDB:SPRG_12647"/>
<feature type="transmembrane region" description="Helical" evidence="1">
    <location>
        <begin position="106"/>
        <end position="126"/>
    </location>
</feature>
<dbReference type="GO" id="GO:0016020">
    <property type="term" value="C:membrane"/>
    <property type="evidence" value="ECO:0007669"/>
    <property type="project" value="TreeGrafter"/>
</dbReference>
<dbReference type="RefSeq" id="XP_012207506.1">
    <property type="nucleotide sequence ID" value="XM_012352116.1"/>
</dbReference>
<feature type="transmembrane region" description="Helical" evidence="1">
    <location>
        <begin position="203"/>
        <end position="223"/>
    </location>
</feature>
<dbReference type="KEGG" id="spar:SPRG_12647"/>
<reference evidence="2 3" key="1">
    <citation type="journal article" date="2013" name="PLoS Genet.">
        <title>Distinctive expansion of potential virulence genes in the genome of the oomycete fish pathogen Saprolegnia parasitica.</title>
        <authorList>
            <person name="Jiang R.H."/>
            <person name="de Bruijn I."/>
            <person name="Haas B.J."/>
            <person name="Belmonte R."/>
            <person name="Lobach L."/>
            <person name="Christie J."/>
            <person name="van den Ackerveken G."/>
            <person name="Bottin A."/>
            <person name="Bulone V."/>
            <person name="Diaz-Moreno S.M."/>
            <person name="Dumas B."/>
            <person name="Fan L."/>
            <person name="Gaulin E."/>
            <person name="Govers F."/>
            <person name="Grenville-Briggs L.J."/>
            <person name="Horner N.R."/>
            <person name="Levin J.Z."/>
            <person name="Mammella M."/>
            <person name="Meijer H.J."/>
            <person name="Morris P."/>
            <person name="Nusbaum C."/>
            <person name="Oome S."/>
            <person name="Phillips A.J."/>
            <person name="van Rooyen D."/>
            <person name="Rzeszutek E."/>
            <person name="Saraiva M."/>
            <person name="Secombes C.J."/>
            <person name="Seidl M.F."/>
            <person name="Snel B."/>
            <person name="Stassen J.H."/>
            <person name="Sykes S."/>
            <person name="Tripathy S."/>
            <person name="van den Berg H."/>
            <person name="Vega-Arreguin J.C."/>
            <person name="Wawra S."/>
            <person name="Young S.K."/>
            <person name="Zeng Q."/>
            <person name="Dieguez-Uribeondo J."/>
            <person name="Russ C."/>
            <person name="Tyler B.M."/>
            <person name="van West P."/>
        </authorList>
    </citation>
    <scope>NUCLEOTIDE SEQUENCE [LARGE SCALE GENOMIC DNA]</scope>
    <source>
        <strain evidence="2 3">CBS 223.65</strain>
    </source>
</reference>
<sequence length="258" mass="29372">MWQPVVVGVFLALVLLGAVLLLLRQRASPAPPSVCYQTRYPKVLLGVRCMSLAFYITVILAQFIEAGMTAEYVYYTFWNFNLQAIYFCWAIVASIVGSVDSHRRNTLFDVIFANSFLIAGVFWGVLYSPIYSVTWLHMSQHGINSVLLLLEFGLNELHIQPRSLVYASFLLPDVFGAFAWVVHECWVDDWIYPFLDVTKDVALLWYLGMLLGHCAFFGLAMGLSKLKAHWHRHAPPVTSPWLDAPLNNEEKDQPLRLV</sequence>
<dbReference type="PANTHER" id="PTHR12242">
    <property type="entry name" value="OS02G0130600 PROTEIN-RELATED"/>
    <property type="match status" value="1"/>
</dbReference>
<feature type="transmembrane region" description="Helical" evidence="1">
    <location>
        <begin position="43"/>
        <end position="64"/>
    </location>
</feature>
<dbReference type="PANTHER" id="PTHR12242:SF22">
    <property type="entry name" value="OS02G0130600 PROTEIN"/>
    <property type="match status" value="1"/>
</dbReference>